<evidence type="ECO:0000259" key="12">
    <source>
        <dbReference type="PROSITE" id="PS50113"/>
    </source>
</evidence>
<dbReference type="CDD" id="cd00082">
    <property type="entry name" value="HisKA"/>
    <property type="match status" value="1"/>
</dbReference>
<dbReference type="Gene3D" id="3.30.565.10">
    <property type="entry name" value="Histidine kinase-like ATPase, C-terminal domain"/>
    <property type="match status" value="1"/>
</dbReference>
<feature type="transmembrane region" description="Helical" evidence="9">
    <location>
        <begin position="34"/>
        <end position="53"/>
    </location>
</feature>
<dbReference type="NCBIfam" id="TIGR00229">
    <property type="entry name" value="sensory_box"/>
    <property type="match status" value="1"/>
</dbReference>
<keyword evidence="9" id="KW-0472">Membrane</keyword>
<dbReference type="Pfam" id="PF00989">
    <property type="entry name" value="PAS"/>
    <property type="match status" value="1"/>
</dbReference>
<dbReference type="CDD" id="cd00130">
    <property type="entry name" value="PAS"/>
    <property type="match status" value="1"/>
</dbReference>
<evidence type="ECO:0000256" key="2">
    <source>
        <dbReference type="ARBA" id="ARBA00012438"/>
    </source>
</evidence>
<dbReference type="InterPro" id="IPR003594">
    <property type="entry name" value="HATPase_dom"/>
</dbReference>
<feature type="transmembrane region" description="Helical" evidence="9">
    <location>
        <begin position="208"/>
        <end position="228"/>
    </location>
</feature>
<evidence type="ECO:0000256" key="3">
    <source>
        <dbReference type="ARBA" id="ARBA00022553"/>
    </source>
</evidence>
<dbReference type="SMART" id="SM00388">
    <property type="entry name" value="HisKA"/>
    <property type="match status" value="1"/>
</dbReference>
<reference evidence="13 14" key="1">
    <citation type="submission" date="2019-04" db="EMBL/GenBank/DDBJ databases">
        <authorList>
            <person name="Li M."/>
            <person name="Gao C."/>
        </authorList>
    </citation>
    <scope>NUCLEOTIDE SEQUENCE [LARGE SCALE GENOMIC DNA]</scope>
    <source>
        <strain evidence="13 14">BGMRC 2031</strain>
    </source>
</reference>
<keyword evidence="8" id="KW-0902">Two-component regulatory system</keyword>
<keyword evidence="6 13" id="KW-0418">Kinase</keyword>
<dbReference type="SUPFAM" id="SSF55874">
    <property type="entry name" value="ATPase domain of HSP90 chaperone/DNA topoisomerase II/histidine kinase"/>
    <property type="match status" value="1"/>
</dbReference>
<evidence type="ECO:0000256" key="5">
    <source>
        <dbReference type="ARBA" id="ARBA00022741"/>
    </source>
</evidence>
<dbReference type="InterPro" id="IPR000014">
    <property type="entry name" value="PAS"/>
</dbReference>
<evidence type="ECO:0000256" key="1">
    <source>
        <dbReference type="ARBA" id="ARBA00000085"/>
    </source>
</evidence>
<keyword evidence="9" id="KW-1133">Transmembrane helix</keyword>
<dbReference type="Pfam" id="PF02518">
    <property type="entry name" value="HATPase_c"/>
    <property type="match status" value="1"/>
</dbReference>
<dbReference type="Gene3D" id="1.10.287.130">
    <property type="match status" value="1"/>
</dbReference>
<evidence type="ECO:0000256" key="9">
    <source>
        <dbReference type="SAM" id="Phobius"/>
    </source>
</evidence>
<organism evidence="13 14">
    <name type="scientific">Martelella alba</name>
    <dbReference type="NCBI Taxonomy" id="2590451"/>
    <lineage>
        <taxon>Bacteria</taxon>
        <taxon>Pseudomonadati</taxon>
        <taxon>Pseudomonadota</taxon>
        <taxon>Alphaproteobacteria</taxon>
        <taxon>Hyphomicrobiales</taxon>
        <taxon>Aurantimonadaceae</taxon>
        <taxon>Martelella</taxon>
    </lineage>
</organism>
<keyword evidence="14" id="KW-1185">Reference proteome</keyword>
<dbReference type="SUPFAM" id="SSF55785">
    <property type="entry name" value="PYP-like sensor domain (PAS domain)"/>
    <property type="match status" value="1"/>
</dbReference>
<evidence type="ECO:0000313" key="13">
    <source>
        <dbReference type="EMBL" id="TKI05227.1"/>
    </source>
</evidence>
<evidence type="ECO:0000256" key="7">
    <source>
        <dbReference type="ARBA" id="ARBA00022840"/>
    </source>
</evidence>
<dbReference type="PROSITE" id="PS50113">
    <property type="entry name" value="PAC"/>
    <property type="match status" value="1"/>
</dbReference>
<evidence type="ECO:0000313" key="14">
    <source>
        <dbReference type="Proteomes" id="UP000305202"/>
    </source>
</evidence>
<accession>A0ABY2SKH2</accession>
<dbReference type="InterPro" id="IPR005467">
    <property type="entry name" value="His_kinase_dom"/>
</dbReference>
<feature type="domain" description="PAS" evidence="11">
    <location>
        <begin position="278"/>
        <end position="323"/>
    </location>
</feature>
<dbReference type="Proteomes" id="UP000305202">
    <property type="component" value="Unassembled WGS sequence"/>
</dbReference>
<dbReference type="SMART" id="SM00091">
    <property type="entry name" value="PAS"/>
    <property type="match status" value="1"/>
</dbReference>
<dbReference type="SUPFAM" id="SSF47384">
    <property type="entry name" value="Homodimeric domain of signal transducing histidine kinase"/>
    <property type="match status" value="1"/>
</dbReference>
<dbReference type="GO" id="GO:0004673">
    <property type="term" value="F:protein histidine kinase activity"/>
    <property type="evidence" value="ECO:0007669"/>
    <property type="project" value="UniProtKB-EC"/>
</dbReference>
<dbReference type="EMBL" id="SZPQ01000021">
    <property type="protein sequence ID" value="TKI05227.1"/>
    <property type="molecule type" value="Genomic_DNA"/>
</dbReference>
<feature type="domain" description="Histidine kinase" evidence="10">
    <location>
        <begin position="413"/>
        <end position="620"/>
    </location>
</feature>
<keyword evidence="7" id="KW-0067">ATP-binding</keyword>
<dbReference type="InterPro" id="IPR004358">
    <property type="entry name" value="Sig_transdc_His_kin-like_C"/>
</dbReference>
<evidence type="ECO:0000256" key="8">
    <source>
        <dbReference type="ARBA" id="ARBA00023012"/>
    </source>
</evidence>
<keyword evidence="5" id="KW-0547">Nucleotide-binding</keyword>
<gene>
    <name evidence="13" type="primary">atoS</name>
    <name evidence="13" type="ORF">FCN80_15195</name>
</gene>
<name>A0ABY2SKH2_9HYPH</name>
<sequence>MSEFCWWHKRKAWRNLKVVKLVHDQFLGTLRKKLICLAIFMVFLPTLIMAFSVEKQGRRSMLEEKTSKLFSVTYLLDQALGDGLDRYAALPRRERIQALNRELAPVTERITAAFPNVAAGYYDKELDAIITYAPQKYYANKVGMRIENDHPGRIVMARGKPLIRSGRQVRGDIMNAMVPIYRHQKVVGYIWANELIHHIDKQELAMDLSIFGVIGSGLLLSVFLIIILSRKITQEVDIIKTGLYNLPIDLRTTIPPMHGEMGEISDSINTISHALLEAKTLNELIIESAADAIISVDNQCRIRIFNPAAQAITGYALEDVLGKPYPEIFNKTHFKSPILDTLNYGVTHVGIEVDYPAKHKMLYIKASSSQLYNSDGRVIGALVIFTDLTAQKQMQDQIGRAERLAALGELVAGIAHEVRNPLTAISGFIQYLNEGETEPQRNAYFKIVRKEIGSLNKLIQQLLEFSRPHPQHYQWVSINILIKESLLLVKSHGLDKKVDFNLSLDEGLPKIEVDPPMIKQVILNLIINAMQSIAKTGKVDIHTGLSPEGWVRISIEDTGMGIMPDTLEKVFTPFFTTKPTGTGLGLSIAQRITSAHDGTITLHSQPGQGTTVVIALPISSNNRNPS</sequence>
<dbReference type="EC" id="2.7.13.3" evidence="2"/>
<keyword evidence="4 13" id="KW-0808">Transferase</keyword>
<comment type="caution">
    <text evidence="13">The sequence shown here is derived from an EMBL/GenBank/DDBJ whole genome shotgun (WGS) entry which is preliminary data.</text>
</comment>
<comment type="catalytic activity">
    <reaction evidence="1">
        <text>ATP + protein L-histidine = ADP + protein N-phospho-L-histidine.</text>
        <dbReference type="EC" id="2.7.13.3"/>
    </reaction>
</comment>
<dbReference type="Pfam" id="PF00512">
    <property type="entry name" value="HisKA"/>
    <property type="match status" value="1"/>
</dbReference>
<dbReference type="InterPro" id="IPR013767">
    <property type="entry name" value="PAS_fold"/>
</dbReference>
<keyword evidence="9" id="KW-0812">Transmembrane</keyword>
<evidence type="ECO:0000259" key="10">
    <source>
        <dbReference type="PROSITE" id="PS50109"/>
    </source>
</evidence>
<protein>
    <recommendedName>
        <fullName evidence="2">histidine kinase</fullName>
        <ecNumber evidence="2">2.7.13.3</ecNumber>
    </recommendedName>
</protein>
<feature type="domain" description="PAC" evidence="12">
    <location>
        <begin position="347"/>
        <end position="400"/>
    </location>
</feature>
<dbReference type="InterPro" id="IPR003661">
    <property type="entry name" value="HisK_dim/P_dom"/>
</dbReference>
<dbReference type="NCBIfam" id="NF008468">
    <property type="entry name" value="PRK11360.1"/>
    <property type="match status" value="1"/>
</dbReference>
<dbReference type="PANTHER" id="PTHR43065">
    <property type="entry name" value="SENSOR HISTIDINE KINASE"/>
    <property type="match status" value="1"/>
</dbReference>
<dbReference type="RefSeq" id="WP_136991011.1">
    <property type="nucleotide sequence ID" value="NZ_SZPQ01000021.1"/>
</dbReference>
<dbReference type="PROSITE" id="PS50112">
    <property type="entry name" value="PAS"/>
    <property type="match status" value="1"/>
</dbReference>
<evidence type="ECO:0000259" key="11">
    <source>
        <dbReference type="PROSITE" id="PS50112"/>
    </source>
</evidence>
<dbReference type="PRINTS" id="PR00344">
    <property type="entry name" value="BCTRLSENSOR"/>
</dbReference>
<proteinExistence type="predicted"/>
<dbReference type="PANTHER" id="PTHR43065:SF10">
    <property type="entry name" value="PEROXIDE STRESS-ACTIVATED HISTIDINE KINASE MAK3"/>
    <property type="match status" value="1"/>
</dbReference>
<dbReference type="InterPro" id="IPR036097">
    <property type="entry name" value="HisK_dim/P_sf"/>
</dbReference>
<keyword evidence="3" id="KW-0597">Phosphoprotein</keyword>
<dbReference type="PROSITE" id="PS50109">
    <property type="entry name" value="HIS_KIN"/>
    <property type="match status" value="1"/>
</dbReference>
<dbReference type="InterPro" id="IPR035965">
    <property type="entry name" value="PAS-like_dom_sf"/>
</dbReference>
<evidence type="ECO:0000256" key="6">
    <source>
        <dbReference type="ARBA" id="ARBA00022777"/>
    </source>
</evidence>
<dbReference type="SMART" id="SM00387">
    <property type="entry name" value="HATPase_c"/>
    <property type="match status" value="1"/>
</dbReference>
<dbReference type="InterPro" id="IPR000700">
    <property type="entry name" value="PAS-assoc_C"/>
</dbReference>
<dbReference type="InterPro" id="IPR036890">
    <property type="entry name" value="HATPase_C_sf"/>
</dbReference>
<evidence type="ECO:0000256" key="4">
    <source>
        <dbReference type="ARBA" id="ARBA00022679"/>
    </source>
</evidence>
<dbReference type="Gene3D" id="3.30.450.20">
    <property type="entry name" value="PAS domain"/>
    <property type="match status" value="1"/>
</dbReference>